<evidence type="ECO:0000256" key="3">
    <source>
        <dbReference type="ARBA" id="ARBA00023277"/>
    </source>
</evidence>
<dbReference type="KEGG" id="prv:G7070_08480"/>
<dbReference type="NCBIfam" id="NF001684">
    <property type="entry name" value="PRK00443.1-4"/>
    <property type="match status" value="1"/>
</dbReference>
<name>A0A6G7Y659_9ACTN</name>
<gene>
    <name evidence="4 6" type="primary">nagB</name>
    <name evidence="6" type="ORF">G7070_08480</name>
</gene>
<feature type="site" description="Part of the allosteric site" evidence="4">
    <location>
        <position position="154"/>
    </location>
</feature>
<dbReference type="GO" id="GO:0042802">
    <property type="term" value="F:identical protein binding"/>
    <property type="evidence" value="ECO:0007669"/>
    <property type="project" value="TreeGrafter"/>
</dbReference>
<dbReference type="InterPro" id="IPR018321">
    <property type="entry name" value="Glucosamine6P_isomerase_CS"/>
</dbReference>
<proteinExistence type="inferred from homology"/>
<comment type="similarity">
    <text evidence="4">Belongs to the glucosamine/galactosamine-6-phosphate isomerase family. NagB subfamily.</text>
</comment>
<dbReference type="SUPFAM" id="SSF100950">
    <property type="entry name" value="NagB/RpiA/CoA transferase-like"/>
    <property type="match status" value="1"/>
</dbReference>
<keyword evidence="4" id="KW-0021">Allosteric enzyme</keyword>
<comment type="caution">
    <text evidence="4">Lacks conserved residue(s) required for the propagation of feature annotation.</text>
</comment>
<dbReference type="PANTHER" id="PTHR11280:SF5">
    <property type="entry name" value="GLUCOSAMINE-6-PHOSPHATE ISOMERASE"/>
    <property type="match status" value="1"/>
</dbReference>
<sequence length="263" mass="27842">MEIVICSTPEEAGEVAAARVAQVVKEAGPRAVLGVATGSSPLALYEGLTRRVEEGTLDLSEASAFALDEYVGLPAGDPNSYAATIDKTVTVPLKMNPANVHVPDGAAEDLKQACEDYEAAIKAAGGVDVQILGIGSNGHIGFNEPSSSLASRTRIKTLNERTREDNARYFASIDDVPRHCLTQGLGTIMDARAVVLVAQGEGKADAVAALAEGPVSTMCPGSILQMHRTVTVVVDEAAASKLKLREYYDVTYEHKPEWQEFDA</sequence>
<dbReference type="EMBL" id="CP049865">
    <property type="protein sequence ID" value="QIK72295.1"/>
    <property type="molecule type" value="Genomic_DNA"/>
</dbReference>
<dbReference type="FunFam" id="3.40.50.1360:FF:000003">
    <property type="entry name" value="Glucosamine-6-phosphate deaminase"/>
    <property type="match status" value="1"/>
</dbReference>
<dbReference type="GO" id="GO:0005737">
    <property type="term" value="C:cytoplasm"/>
    <property type="evidence" value="ECO:0007669"/>
    <property type="project" value="TreeGrafter"/>
</dbReference>
<dbReference type="GO" id="GO:0019262">
    <property type="term" value="P:N-acetylneuraminate catabolic process"/>
    <property type="evidence" value="ECO:0007669"/>
    <property type="project" value="UniProtKB-UniRule"/>
</dbReference>
<dbReference type="InterPro" id="IPR004547">
    <property type="entry name" value="Glucosamine6P_isomerase"/>
</dbReference>
<accession>A0A6G7Y659</accession>
<dbReference type="InterPro" id="IPR037171">
    <property type="entry name" value="NagB/RpiA_transferase-like"/>
</dbReference>
<evidence type="ECO:0000256" key="4">
    <source>
        <dbReference type="HAMAP-Rule" id="MF_01241"/>
    </source>
</evidence>
<feature type="active site" description="Proton acceptor; for ring-opening step" evidence="4">
    <location>
        <position position="139"/>
    </location>
</feature>
<comment type="catalytic activity">
    <reaction evidence="1 4">
        <text>alpha-D-glucosamine 6-phosphate + H2O = beta-D-fructose 6-phosphate + NH4(+)</text>
        <dbReference type="Rhea" id="RHEA:12172"/>
        <dbReference type="ChEBI" id="CHEBI:15377"/>
        <dbReference type="ChEBI" id="CHEBI:28938"/>
        <dbReference type="ChEBI" id="CHEBI:57634"/>
        <dbReference type="ChEBI" id="CHEBI:75989"/>
        <dbReference type="EC" id="3.5.99.6"/>
    </reaction>
</comment>
<feature type="active site" description="For ring-opening step" evidence="4">
    <location>
        <position position="144"/>
    </location>
</feature>
<dbReference type="EC" id="3.5.99.6" evidence="4"/>
<evidence type="ECO:0000256" key="2">
    <source>
        <dbReference type="ARBA" id="ARBA00022801"/>
    </source>
</evidence>
<dbReference type="HAMAP" id="MF_01241">
    <property type="entry name" value="GlcN6P_deamin"/>
    <property type="match status" value="1"/>
</dbReference>
<feature type="active site" description="Proton acceptor; for enolization step" evidence="4">
    <location>
        <position position="68"/>
    </location>
</feature>
<dbReference type="GO" id="GO:0005975">
    <property type="term" value="P:carbohydrate metabolic process"/>
    <property type="evidence" value="ECO:0007669"/>
    <property type="project" value="InterPro"/>
</dbReference>
<dbReference type="Gene3D" id="3.40.50.1360">
    <property type="match status" value="1"/>
</dbReference>
<dbReference type="InterPro" id="IPR006148">
    <property type="entry name" value="Glc/Gal-6P_isomerase"/>
</dbReference>
<dbReference type="GO" id="GO:0006046">
    <property type="term" value="P:N-acetylglucosamine catabolic process"/>
    <property type="evidence" value="ECO:0007669"/>
    <property type="project" value="UniProtKB-UniRule"/>
</dbReference>
<dbReference type="AlphaFoldDB" id="A0A6G7Y659"/>
<comment type="activity regulation">
    <text evidence="4">Allosterically activated by N-acetylglucosamine 6-phosphate (GlcNAc6P).</text>
</comment>
<keyword evidence="7" id="KW-1185">Reference proteome</keyword>
<protein>
    <recommendedName>
        <fullName evidence="4">Glucosamine-6-phosphate deaminase</fullName>
        <ecNumber evidence="4">3.5.99.6</ecNumber>
    </recommendedName>
    <alternativeName>
        <fullName evidence="4">GlcN6P deaminase</fullName>
        <shortName evidence="4">GNPDA</shortName>
    </alternativeName>
    <alternativeName>
        <fullName evidence="4">Glucosamine-6-phosphate isomerase</fullName>
    </alternativeName>
</protein>
<comment type="pathway">
    <text evidence="4">Amino-sugar metabolism; N-acetylneuraminate degradation; D-fructose 6-phosphate from N-acetylneuraminate: step 5/5.</text>
</comment>
<dbReference type="Proteomes" id="UP000501058">
    <property type="component" value="Chromosome"/>
</dbReference>
<dbReference type="GO" id="GO:0004342">
    <property type="term" value="F:glucosamine-6-phosphate deaminase activity"/>
    <property type="evidence" value="ECO:0007669"/>
    <property type="project" value="UniProtKB-UniRule"/>
</dbReference>
<evidence type="ECO:0000313" key="6">
    <source>
        <dbReference type="EMBL" id="QIK72295.1"/>
    </source>
</evidence>
<dbReference type="PANTHER" id="PTHR11280">
    <property type="entry name" value="GLUCOSAMINE-6-PHOSPHATE ISOMERASE"/>
    <property type="match status" value="1"/>
</dbReference>
<feature type="site" description="Part of the allosteric site" evidence="4">
    <location>
        <position position="156"/>
    </location>
</feature>
<dbReference type="Pfam" id="PF01182">
    <property type="entry name" value="Glucosamine_iso"/>
    <property type="match status" value="1"/>
</dbReference>
<dbReference type="PROSITE" id="PS01161">
    <property type="entry name" value="GLC_GALNAC_ISOMERASE"/>
    <property type="match status" value="1"/>
</dbReference>
<evidence type="ECO:0000259" key="5">
    <source>
        <dbReference type="Pfam" id="PF01182"/>
    </source>
</evidence>
<keyword evidence="2 4" id="KW-0378">Hydrolase</keyword>
<dbReference type="UniPathway" id="UPA00629">
    <property type="reaction ID" value="UER00684"/>
</dbReference>
<feature type="site" description="Part of the allosteric site" evidence="4">
    <location>
        <position position="147"/>
    </location>
</feature>
<evidence type="ECO:0000313" key="7">
    <source>
        <dbReference type="Proteomes" id="UP000501058"/>
    </source>
</evidence>
<feature type="site" description="Part of the allosteric site" evidence="4">
    <location>
        <position position="157"/>
    </location>
</feature>
<comment type="function">
    <text evidence="4">Catalyzes the reversible isomerization-deamination of glucosamine 6-phosphate (GlcN6P) to form fructose 6-phosphate (Fru6P) and ammonium ion.</text>
</comment>
<feature type="domain" description="Glucosamine/galactosamine-6-phosphate isomerase" evidence="5">
    <location>
        <begin position="10"/>
        <end position="229"/>
    </location>
</feature>
<dbReference type="RefSeq" id="WP_166233371.1">
    <property type="nucleotide sequence ID" value="NZ_CP049865.1"/>
</dbReference>
<evidence type="ECO:0000256" key="1">
    <source>
        <dbReference type="ARBA" id="ARBA00000644"/>
    </source>
</evidence>
<dbReference type="NCBIfam" id="TIGR00502">
    <property type="entry name" value="nagB"/>
    <property type="match status" value="1"/>
</dbReference>
<feature type="active site" description="For ring-opening step" evidence="4">
    <location>
        <position position="137"/>
    </location>
</feature>
<organism evidence="6 7">
    <name type="scientific">Propioniciclava coleopterorum</name>
    <dbReference type="NCBI Taxonomy" id="2714937"/>
    <lineage>
        <taxon>Bacteria</taxon>
        <taxon>Bacillati</taxon>
        <taxon>Actinomycetota</taxon>
        <taxon>Actinomycetes</taxon>
        <taxon>Propionibacteriales</taxon>
        <taxon>Propionibacteriaceae</taxon>
        <taxon>Propioniciclava</taxon>
    </lineage>
</organism>
<keyword evidence="3 4" id="KW-0119">Carbohydrate metabolism</keyword>
<dbReference type="CDD" id="cd01399">
    <property type="entry name" value="GlcN6P_deaminase"/>
    <property type="match status" value="1"/>
</dbReference>
<reference evidence="6 7" key="1">
    <citation type="submission" date="2020-03" db="EMBL/GenBank/DDBJ databases">
        <title>Propioniciclava sp. nov., isolated from Hydrophilus acuminatus.</title>
        <authorList>
            <person name="Hyun D.-W."/>
            <person name="Bae J.-W."/>
        </authorList>
    </citation>
    <scope>NUCLEOTIDE SEQUENCE [LARGE SCALE GENOMIC DNA]</scope>
    <source>
        <strain evidence="6 7">HDW11</strain>
    </source>
</reference>
<dbReference type="GO" id="GO:0006043">
    <property type="term" value="P:glucosamine catabolic process"/>
    <property type="evidence" value="ECO:0007669"/>
    <property type="project" value="TreeGrafter"/>
</dbReference>